<dbReference type="EMBL" id="CP026092">
    <property type="protein sequence ID" value="AYB55893.1"/>
    <property type="molecule type" value="Genomic_DNA"/>
</dbReference>
<dbReference type="AlphaFoldDB" id="A0A5H2PK82"/>
<sequence length="67" mass="7528">MNIPGFSTNGLKMMYEGAKDALAEDDATPSGQDKPYGVREYADWRELTDAIEAELDSRNVSYPKIVW</sequence>
<gene>
    <name evidence="1" type="ORF">C2L97_07465</name>
</gene>
<name>A0A5H2PK82_RALSL</name>
<evidence type="ECO:0000313" key="1">
    <source>
        <dbReference type="EMBL" id="AYB55893.1"/>
    </source>
</evidence>
<proteinExistence type="predicted"/>
<protein>
    <submittedName>
        <fullName evidence="1">Uncharacterized protein</fullName>
    </submittedName>
</protein>
<reference evidence="1" key="1">
    <citation type="submission" date="2018-01" db="EMBL/GenBank/DDBJ databases">
        <title>Complete Genome Sequence of three strains from Ralstonia solanacearum ecotype Moko sequevar IIA-53 from Brazil.</title>
        <authorList>
            <person name="Silva J.R."/>
            <person name="Albuquerque G.M.R."/>
            <person name="Pais A.K.L."/>
            <person name="Silva A.M.F."/>
            <person name="Boiteux M.E.N.F."/>
            <person name="Souza E.B."/>
            <person name="Mariano R.L.R."/>
        </authorList>
    </citation>
    <scope>NUCLEOTIDE SEQUENCE [LARGE SCALE GENOMIC DNA]</scope>
    <source>
        <strain evidence="1">SFC</strain>
    </source>
</reference>
<organism evidence="1">
    <name type="scientific">Ralstonia solanacearum</name>
    <name type="common">Pseudomonas solanacearum</name>
    <dbReference type="NCBI Taxonomy" id="305"/>
    <lineage>
        <taxon>Bacteria</taxon>
        <taxon>Pseudomonadati</taxon>
        <taxon>Pseudomonadota</taxon>
        <taxon>Betaproteobacteria</taxon>
        <taxon>Burkholderiales</taxon>
        <taxon>Burkholderiaceae</taxon>
        <taxon>Ralstonia</taxon>
        <taxon>Ralstonia solanacearum species complex</taxon>
    </lineage>
</organism>
<accession>A0A5H2PK82</accession>
<dbReference type="RefSeq" id="WP_014616786.1">
    <property type="nucleotide sequence ID" value="NZ_CDLZ01000001.1"/>
</dbReference>